<dbReference type="Proteomes" id="UP000824596">
    <property type="component" value="Unassembled WGS sequence"/>
</dbReference>
<feature type="transmembrane region" description="Helical" evidence="6">
    <location>
        <begin position="218"/>
        <end position="240"/>
    </location>
</feature>
<comment type="caution">
    <text evidence="8">The sequence shown here is derived from an EMBL/GenBank/DDBJ whole genome shotgun (WGS) entry which is preliminary data.</text>
</comment>
<evidence type="ECO:0000256" key="3">
    <source>
        <dbReference type="ARBA" id="ARBA00022989"/>
    </source>
</evidence>
<comment type="similarity">
    <text evidence="5">Belongs to the SAT4 family.</text>
</comment>
<keyword evidence="2 6" id="KW-0812">Transmembrane</keyword>
<feature type="domain" description="Rhodopsin" evidence="7">
    <location>
        <begin position="25"/>
        <end position="275"/>
    </location>
</feature>
<evidence type="ECO:0000256" key="1">
    <source>
        <dbReference type="ARBA" id="ARBA00004141"/>
    </source>
</evidence>
<comment type="subcellular location">
    <subcellularLocation>
        <location evidence="1">Membrane</location>
        <topology evidence="1">Multi-pass membrane protein</topology>
    </subcellularLocation>
</comment>
<feature type="transmembrane region" description="Helical" evidence="6">
    <location>
        <begin position="43"/>
        <end position="62"/>
    </location>
</feature>
<accession>A0A9P8N802</accession>
<dbReference type="RefSeq" id="XP_044726028.1">
    <property type="nucleotide sequence ID" value="XM_044859628.1"/>
</dbReference>
<dbReference type="EMBL" id="JAIZPD010000001">
    <property type="protein sequence ID" value="KAH0968515.1"/>
    <property type="molecule type" value="Genomic_DNA"/>
</dbReference>
<reference evidence="8" key="1">
    <citation type="submission" date="2021-09" db="EMBL/GenBank/DDBJ databases">
        <title>A high-quality genome of the endoparasitic fungus Hirsutella rhossiliensis with a comparison of Hirsutella genomes reveals transposable elements contributing to genome size variation.</title>
        <authorList>
            <person name="Lin R."/>
            <person name="Jiao Y."/>
            <person name="Sun X."/>
            <person name="Ling J."/>
            <person name="Xie B."/>
            <person name="Cheng X."/>
        </authorList>
    </citation>
    <scope>NUCLEOTIDE SEQUENCE</scope>
    <source>
        <strain evidence="8">HR02</strain>
    </source>
</reference>
<keyword evidence="9" id="KW-1185">Reference proteome</keyword>
<keyword evidence="4 6" id="KW-0472">Membrane</keyword>
<dbReference type="InterPro" id="IPR052337">
    <property type="entry name" value="SAT4-like"/>
</dbReference>
<dbReference type="AlphaFoldDB" id="A0A9P8N802"/>
<name>A0A9P8N802_9HYPO</name>
<dbReference type="GO" id="GO:0016020">
    <property type="term" value="C:membrane"/>
    <property type="evidence" value="ECO:0007669"/>
    <property type="project" value="UniProtKB-SubCell"/>
</dbReference>
<evidence type="ECO:0000256" key="4">
    <source>
        <dbReference type="ARBA" id="ARBA00023136"/>
    </source>
</evidence>
<dbReference type="Pfam" id="PF20684">
    <property type="entry name" value="Fung_rhodopsin"/>
    <property type="match status" value="1"/>
</dbReference>
<proteinExistence type="inferred from homology"/>
<protein>
    <submittedName>
        <fullName evidence="8">Short-chain dehydrogenase reductase sdr protein</fullName>
    </submittedName>
</protein>
<dbReference type="OrthoDB" id="2988756at2759"/>
<dbReference type="PANTHER" id="PTHR33048:SF2">
    <property type="entry name" value="SRPK"/>
    <property type="match status" value="1"/>
</dbReference>
<organism evidence="8 9">
    <name type="scientific">Hirsutella rhossiliensis</name>
    <dbReference type="NCBI Taxonomy" id="111463"/>
    <lineage>
        <taxon>Eukaryota</taxon>
        <taxon>Fungi</taxon>
        <taxon>Dikarya</taxon>
        <taxon>Ascomycota</taxon>
        <taxon>Pezizomycotina</taxon>
        <taxon>Sordariomycetes</taxon>
        <taxon>Hypocreomycetidae</taxon>
        <taxon>Hypocreales</taxon>
        <taxon>Ophiocordycipitaceae</taxon>
        <taxon>Hirsutella</taxon>
    </lineage>
</organism>
<keyword evidence="3 6" id="KW-1133">Transmembrane helix</keyword>
<feature type="transmembrane region" description="Helical" evidence="6">
    <location>
        <begin position="12"/>
        <end position="31"/>
    </location>
</feature>
<evidence type="ECO:0000259" key="7">
    <source>
        <dbReference type="Pfam" id="PF20684"/>
    </source>
</evidence>
<sequence length="353" mass="39406">MENINSFAVESWTYSILSTVLIIGRIALRWRTQSFSGLSGDDFLMAAAIPLSMAGTAASYIIEAEMHGLANNGLTPEQRNALDPDSDEWRLRVKGSQTHLAGWLLYTSLLWILKLCWLFYYRRLGDRVDRMTLKVTLGFSFCAVTFLAVLFTILFGCWPVSKHWQINPDPGNFCYPAISELQAWTVVCTNLTTDLYIMTIPIPMIWRARISMMKKFGLGTMFCGGLITIAFGAARCSLILQDDSKSGESAARWSDRETFVAIILTNVPVLFPLIRQYFRHTKNVSYRGYNGTNGDSIRSRSKGGVVLELPTLSGESAATARNKPKSQKSLPTFTRYGHNESEEAIIGIPAHAT</sequence>
<evidence type="ECO:0000256" key="5">
    <source>
        <dbReference type="ARBA" id="ARBA00038359"/>
    </source>
</evidence>
<evidence type="ECO:0000313" key="8">
    <source>
        <dbReference type="EMBL" id="KAH0968515.1"/>
    </source>
</evidence>
<dbReference type="GeneID" id="68350286"/>
<evidence type="ECO:0000313" key="9">
    <source>
        <dbReference type="Proteomes" id="UP000824596"/>
    </source>
</evidence>
<feature type="transmembrane region" description="Helical" evidence="6">
    <location>
        <begin position="260"/>
        <end position="278"/>
    </location>
</feature>
<evidence type="ECO:0000256" key="2">
    <source>
        <dbReference type="ARBA" id="ARBA00022692"/>
    </source>
</evidence>
<feature type="transmembrane region" description="Helical" evidence="6">
    <location>
        <begin position="133"/>
        <end position="161"/>
    </location>
</feature>
<evidence type="ECO:0000256" key="6">
    <source>
        <dbReference type="SAM" id="Phobius"/>
    </source>
</evidence>
<gene>
    <name evidence="8" type="ORF">HRG_01157</name>
</gene>
<dbReference type="InterPro" id="IPR049326">
    <property type="entry name" value="Rhodopsin_dom_fungi"/>
</dbReference>
<feature type="transmembrane region" description="Helical" evidence="6">
    <location>
        <begin position="100"/>
        <end position="121"/>
    </location>
</feature>
<dbReference type="PANTHER" id="PTHR33048">
    <property type="entry name" value="PTH11-LIKE INTEGRAL MEMBRANE PROTEIN (AFU_ORTHOLOGUE AFUA_5G11245)"/>
    <property type="match status" value="1"/>
</dbReference>